<dbReference type="EMBL" id="CM055097">
    <property type="protein sequence ID" value="KAJ7551291.1"/>
    <property type="molecule type" value="Genomic_DNA"/>
</dbReference>
<evidence type="ECO:0000313" key="2">
    <source>
        <dbReference type="Proteomes" id="UP001162992"/>
    </source>
</evidence>
<reference evidence="2" key="1">
    <citation type="journal article" date="2024" name="Proc. Natl. Acad. Sci. U.S.A.">
        <title>Extraordinary preservation of gene collinearity over three hundred million years revealed in homosporous lycophytes.</title>
        <authorList>
            <person name="Li C."/>
            <person name="Wickell D."/>
            <person name="Kuo L.Y."/>
            <person name="Chen X."/>
            <person name="Nie B."/>
            <person name="Liao X."/>
            <person name="Peng D."/>
            <person name="Ji J."/>
            <person name="Jenkins J."/>
            <person name="Williams M."/>
            <person name="Shu S."/>
            <person name="Plott C."/>
            <person name="Barry K."/>
            <person name="Rajasekar S."/>
            <person name="Grimwood J."/>
            <person name="Han X."/>
            <person name="Sun S."/>
            <person name="Hou Z."/>
            <person name="He W."/>
            <person name="Dai G."/>
            <person name="Sun C."/>
            <person name="Schmutz J."/>
            <person name="Leebens-Mack J.H."/>
            <person name="Li F.W."/>
            <person name="Wang L."/>
        </authorList>
    </citation>
    <scope>NUCLEOTIDE SEQUENCE [LARGE SCALE GENOMIC DNA]</scope>
    <source>
        <strain evidence="2">cv. PW_Plant_1</strain>
    </source>
</reference>
<name>A0ACC2DAG6_DIPCM</name>
<protein>
    <submittedName>
        <fullName evidence="1">Uncharacterized protein</fullName>
    </submittedName>
</protein>
<keyword evidence="2" id="KW-1185">Reference proteome</keyword>
<evidence type="ECO:0000313" key="1">
    <source>
        <dbReference type="EMBL" id="KAJ7551291.1"/>
    </source>
</evidence>
<dbReference type="Proteomes" id="UP001162992">
    <property type="component" value="Chromosome 6"/>
</dbReference>
<organism evidence="1 2">
    <name type="scientific">Diphasiastrum complanatum</name>
    <name type="common">Issler's clubmoss</name>
    <name type="synonym">Lycopodium complanatum</name>
    <dbReference type="NCBI Taxonomy" id="34168"/>
    <lineage>
        <taxon>Eukaryota</taxon>
        <taxon>Viridiplantae</taxon>
        <taxon>Streptophyta</taxon>
        <taxon>Embryophyta</taxon>
        <taxon>Tracheophyta</taxon>
        <taxon>Lycopodiopsida</taxon>
        <taxon>Lycopodiales</taxon>
        <taxon>Lycopodiaceae</taxon>
        <taxon>Lycopodioideae</taxon>
        <taxon>Diphasiastrum</taxon>
    </lineage>
</organism>
<sequence length="799" mass="89682">MDCKSGKNGCITKRNQQQQNRRSTGKFIPEGAEIVVVAFDASKEIRKHPLEWALTNVVQPGDCITILALVPLSSSSWKTWSFSKLSGECATVPRFAVWHDTEHQIKQSCHQILREVQKLRDAKKVHVQVKVIQSETKGAAAHEAKSMRANWIVLDRHLKKDAKYCMQQLDCNIVLVNCDDAKILRLNLKKTSAGASRSLLEDPSPSECSLILPNRFPKATHSVANHSLQQNSPEYMASFTSTDQDTSSSSSNSSASPNFFKSEQMRHSILRYLDNCSGEFISDSDYSETSPSHVPIKAPKQTVTTEFRMSVSCKKASLGYGIIAASPKLFQPVFRMDGSKTASLDDTFPLSNKNLKNHGNPSRRSNNLSVHFQKAQNKDVPTPTTFMNLSIKKSNLADLFRLSNSQEAADNVTLCSKEVAEKNSLDELVKETQAEREASPTEELDKQIKENLESVSNLRMAMSLPSHPWASPPPLCSICRCKAPAFGSPPQRFTYKELELATSGFSEANFLAQGGFGSVYRGVLPDGQAIAVKQHKLASSQGDDEFCSEVEAMSCAQHRNVVALIGYCMEDSRRLLVYEFICNGSLDSHLYGRDKPLLEWQFRQKIAVGAARGLRYLHEECRVGCIIHRDMRPNNILLTHDFEPMVGDFGLARWQPDGDLGVETRVLGTFGYLAPEYVQRGQINEKADVYSFGVVLLELATGRKAMDFSRPKGQQCLTEWARPLLENHLFHELADPRLNNCFNDEEMYCMLEAASLCIYKDPHLRPRMSQMLRILERDALFERRDFPITSRQHLMPNGD</sequence>
<comment type="caution">
    <text evidence="1">The sequence shown here is derived from an EMBL/GenBank/DDBJ whole genome shotgun (WGS) entry which is preliminary data.</text>
</comment>
<accession>A0ACC2DAG6</accession>
<gene>
    <name evidence="1" type="ORF">O6H91_06G008900</name>
</gene>
<proteinExistence type="predicted"/>